<dbReference type="SUPFAM" id="SSF48452">
    <property type="entry name" value="TPR-like"/>
    <property type="match status" value="1"/>
</dbReference>
<dbReference type="Pfam" id="PF07980">
    <property type="entry name" value="SusD_RagB"/>
    <property type="match status" value="1"/>
</dbReference>
<dbReference type="RefSeq" id="WP_379012523.1">
    <property type="nucleotide sequence ID" value="NZ_JBHSDC010000003.1"/>
</dbReference>
<feature type="domain" description="RagB/SusD" evidence="6">
    <location>
        <begin position="389"/>
        <end position="608"/>
    </location>
</feature>
<evidence type="ECO:0000256" key="2">
    <source>
        <dbReference type="ARBA" id="ARBA00006275"/>
    </source>
</evidence>
<evidence type="ECO:0000259" key="6">
    <source>
        <dbReference type="Pfam" id="PF07980"/>
    </source>
</evidence>
<comment type="caution">
    <text evidence="8">The sequence shown here is derived from an EMBL/GenBank/DDBJ whole genome shotgun (WGS) entry which is preliminary data.</text>
</comment>
<sequence length="608" mass="66980">MKNKYFHFLMMICVMSSLGSCKKYLDQQPITEVGTSTVFSSVDGAYKALIGAYSRLVGDAGYGIRLSLYYTVDTDESQGPTGASDNDRRDIARYAATSSNAQIVNPFNQLFQGIEYSNICIANIPQMSLYTNGTDQQKKQLQRMYGEALTLRATYYLEAIRNWGDLPAHFQPAYALAASDPFPRRVDRDTLYEKLLDDLKTAETLVPWRNDVTSIGDQVDERITKGAVKALRARIALYRGGWALRSDGTMKRGSNYLAYYQIAKDECNDIITSGQHTLNASYLNLWKNQVGAKVSTDPNGELMFQVSGFGLTGVEDTKLGYYDGPTITLGTTTYGNKSINVLPTYFYTFDSTDTRRDVACCLYNITQASASAPLIKIGQPITALNDGKYRRDWVSPAIDPGSYGTQYLGLKWQIMRYSDVLLMYAEADNEISGGPTAAAYSAINQVRRRGYGKPITTPDATVDLPSNLDKSGFFNAIVKERSLELGVEGLRKYDLIRWNLLAQTIANTQAALLAMSTSSGVYATLPTSMFFKTASTADDKTLWANSFYVKAPTSTPAGTTKVVWVGATINTTSLARFATGFITGKSELLPIPQAARDANPNFTQNPGY</sequence>
<name>A0ABV8PVU6_9BACT</name>
<comment type="subcellular location">
    <subcellularLocation>
        <location evidence="1">Cell outer membrane</location>
    </subcellularLocation>
</comment>
<dbReference type="PROSITE" id="PS51257">
    <property type="entry name" value="PROKAR_LIPOPROTEIN"/>
    <property type="match status" value="1"/>
</dbReference>
<evidence type="ECO:0000313" key="9">
    <source>
        <dbReference type="Proteomes" id="UP001595906"/>
    </source>
</evidence>
<evidence type="ECO:0000259" key="7">
    <source>
        <dbReference type="Pfam" id="PF14322"/>
    </source>
</evidence>
<feature type="domain" description="SusD-like N-terminal" evidence="7">
    <location>
        <begin position="93"/>
        <end position="237"/>
    </location>
</feature>
<dbReference type="InterPro" id="IPR033985">
    <property type="entry name" value="SusD-like_N"/>
</dbReference>
<keyword evidence="9" id="KW-1185">Reference proteome</keyword>
<reference evidence="9" key="1">
    <citation type="journal article" date="2019" name="Int. J. Syst. Evol. Microbiol.">
        <title>The Global Catalogue of Microorganisms (GCM) 10K type strain sequencing project: providing services to taxonomists for standard genome sequencing and annotation.</title>
        <authorList>
            <consortium name="The Broad Institute Genomics Platform"/>
            <consortium name="The Broad Institute Genome Sequencing Center for Infectious Disease"/>
            <person name="Wu L."/>
            <person name="Ma J."/>
        </authorList>
    </citation>
    <scope>NUCLEOTIDE SEQUENCE [LARGE SCALE GENOMIC DNA]</scope>
    <source>
        <strain evidence="9">CECT 8010</strain>
    </source>
</reference>
<gene>
    <name evidence="8" type="ORF">ACFOW1_04495</name>
</gene>
<evidence type="ECO:0000313" key="8">
    <source>
        <dbReference type="EMBL" id="MFC4231136.1"/>
    </source>
</evidence>
<protein>
    <submittedName>
        <fullName evidence="8">RagB/SusD family nutrient uptake outer membrane protein</fullName>
    </submittedName>
</protein>
<keyword evidence="4" id="KW-0472">Membrane</keyword>
<evidence type="ECO:0000256" key="4">
    <source>
        <dbReference type="ARBA" id="ARBA00023136"/>
    </source>
</evidence>
<organism evidence="8 9">
    <name type="scientific">Parasediminibacterium paludis</name>
    <dbReference type="NCBI Taxonomy" id="908966"/>
    <lineage>
        <taxon>Bacteria</taxon>
        <taxon>Pseudomonadati</taxon>
        <taxon>Bacteroidota</taxon>
        <taxon>Chitinophagia</taxon>
        <taxon>Chitinophagales</taxon>
        <taxon>Chitinophagaceae</taxon>
        <taxon>Parasediminibacterium</taxon>
    </lineage>
</organism>
<dbReference type="EMBL" id="JBHSDC010000003">
    <property type="protein sequence ID" value="MFC4231136.1"/>
    <property type="molecule type" value="Genomic_DNA"/>
</dbReference>
<evidence type="ECO:0000256" key="5">
    <source>
        <dbReference type="ARBA" id="ARBA00023237"/>
    </source>
</evidence>
<comment type="similarity">
    <text evidence="2">Belongs to the SusD family.</text>
</comment>
<dbReference type="Pfam" id="PF14322">
    <property type="entry name" value="SusD-like_3"/>
    <property type="match status" value="1"/>
</dbReference>
<dbReference type="Proteomes" id="UP001595906">
    <property type="component" value="Unassembled WGS sequence"/>
</dbReference>
<dbReference type="Gene3D" id="1.25.40.390">
    <property type="match status" value="1"/>
</dbReference>
<dbReference type="InterPro" id="IPR012944">
    <property type="entry name" value="SusD_RagB_dom"/>
</dbReference>
<dbReference type="InterPro" id="IPR011990">
    <property type="entry name" value="TPR-like_helical_dom_sf"/>
</dbReference>
<keyword evidence="3" id="KW-0732">Signal</keyword>
<accession>A0ABV8PVU6</accession>
<evidence type="ECO:0000256" key="3">
    <source>
        <dbReference type="ARBA" id="ARBA00022729"/>
    </source>
</evidence>
<keyword evidence="5" id="KW-0998">Cell outer membrane</keyword>
<evidence type="ECO:0000256" key="1">
    <source>
        <dbReference type="ARBA" id="ARBA00004442"/>
    </source>
</evidence>
<proteinExistence type="inferred from homology"/>